<accession>A0AAE9XQB5</accession>
<keyword evidence="4" id="KW-1185">Reference proteome</keyword>
<protein>
    <recommendedName>
        <fullName evidence="2">Large polyvalent protein-associated domain-containing protein</fullName>
    </recommendedName>
</protein>
<evidence type="ECO:0000256" key="1">
    <source>
        <dbReference type="SAM" id="MobiDB-lite"/>
    </source>
</evidence>
<proteinExistence type="predicted"/>
<dbReference type="Proteomes" id="UP001217500">
    <property type="component" value="Chromosome"/>
</dbReference>
<organism evidence="3 4">
    <name type="scientific">Gimibacter soli</name>
    <dbReference type="NCBI Taxonomy" id="3024400"/>
    <lineage>
        <taxon>Bacteria</taxon>
        <taxon>Pseudomonadati</taxon>
        <taxon>Pseudomonadota</taxon>
        <taxon>Alphaproteobacteria</taxon>
        <taxon>Kordiimonadales</taxon>
        <taxon>Temperatibacteraceae</taxon>
        <taxon>Gimibacter</taxon>
    </lineage>
</organism>
<feature type="region of interest" description="Disordered" evidence="1">
    <location>
        <begin position="596"/>
        <end position="619"/>
    </location>
</feature>
<evidence type="ECO:0000313" key="4">
    <source>
        <dbReference type="Proteomes" id="UP001217500"/>
    </source>
</evidence>
<dbReference type="EMBL" id="CP116805">
    <property type="protein sequence ID" value="WCL54416.1"/>
    <property type="molecule type" value="Genomic_DNA"/>
</dbReference>
<reference evidence="3" key="1">
    <citation type="submission" date="2023-01" db="EMBL/GenBank/DDBJ databases">
        <title>The genome sequence of Kordiimonadaceae bacterium 6D33.</title>
        <authorList>
            <person name="Liu Y."/>
        </authorList>
    </citation>
    <scope>NUCLEOTIDE SEQUENCE</scope>
    <source>
        <strain evidence="3">6D33</strain>
    </source>
</reference>
<dbReference type="KEGG" id="gso:PH603_01415"/>
<sequence length="619" mass="69467">MMPTWSKHKGKADPTGMGAWRYLTGETKWQSGQLIRRSVPPKPFLGDPKAVLAAVSAISRDVKYRTFTLSGHELDLDWQKILTDDPAELKRATDIVSLAEKMMFAGLDESIWPARFWNFHLDRGRVEINCMLSTSIIVDGVERAFDPQPNSYSITHFNILGDHINQKYGLADPFNPQRMQLFRARPEIQKKAAAGDENLQAELAEPQIEFLGNEKAVRDLVRMTLNSARGANRQVMECRLGRAARILFGAGLVDNVDELVDEFAAAGWTPSEAWQKSRAAGGKGRKHVTFNVPGREGGRPIKVAGALFSREFTSADKIMGMLAGEIGQRRQDPEYYSADFAEVLKARAAAVRKRYGLYNIDPHKPPYQPAATIAEEQEDALEALAEVAREPEMVCAVKPAGRQSERRVRHFFVIYRDADLPSWILPQIVWASEEKTVIRSRQQDAEPKFIQIRDRGDALEASAVDADAVAVMLQMAKAKEWSTVVVEGGLEFQLLAAREAARIGVVIEAEDPRAQEIYQAELEKISVEQLPDRAREFVYSARRRKMKAVPIPPGEGAAFQMLIAQEAARMKLPIEATDPALHAAWQEKLEEIKNRKSNDNQDEFEFDHSDPYFNEGVTL</sequence>
<dbReference type="RefSeq" id="WP_289504135.1">
    <property type="nucleotide sequence ID" value="NZ_CP116805.1"/>
</dbReference>
<evidence type="ECO:0000259" key="2">
    <source>
        <dbReference type="Pfam" id="PF18821"/>
    </source>
</evidence>
<dbReference type="Pfam" id="PF18821">
    <property type="entry name" value="LPD7"/>
    <property type="match status" value="1"/>
</dbReference>
<name>A0AAE9XQB5_9PROT</name>
<feature type="domain" description="Large polyvalent protein-associated" evidence="2">
    <location>
        <begin position="451"/>
        <end position="520"/>
    </location>
</feature>
<dbReference type="InterPro" id="IPR040677">
    <property type="entry name" value="LPD7"/>
</dbReference>
<evidence type="ECO:0000313" key="3">
    <source>
        <dbReference type="EMBL" id="WCL54416.1"/>
    </source>
</evidence>
<dbReference type="AlphaFoldDB" id="A0AAE9XQB5"/>
<gene>
    <name evidence="3" type="ORF">PH603_01415</name>
</gene>